<evidence type="ECO:0000259" key="5">
    <source>
        <dbReference type="Pfam" id="PF16321"/>
    </source>
</evidence>
<comment type="subunit">
    <text evidence="2">Associates exclusively with 100S ribosomes, which are dimers of 70S ribosomes.</text>
</comment>
<dbReference type="Pfam" id="PF02482">
    <property type="entry name" value="Ribosomal_S30AE"/>
    <property type="match status" value="1"/>
</dbReference>
<reference evidence="6 7" key="1">
    <citation type="submission" date="2024-04" db="EMBL/GenBank/DDBJ databases">
        <title>A novel species isolated from cricket.</title>
        <authorList>
            <person name="Wang H.-C."/>
        </authorList>
    </citation>
    <scope>NUCLEOTIDE SEQUENCE [LARGE SCALE GENOMIC DNA]</scope>
    <source>
        <strain evidence="6 7">WL0021</strain>
    </source>
</reference>
<dbReference type="InterPro" id="IPR038416">
    <property type="entry name" value="Ribosom_S30AE_C_sf"/>
</dbReference>
<evidence type="ECO:0000256" key="1">
    <source>
        <dbReference type="ARBA" id="ARBA00022845"/>
    </source>
</evidence>
<dbReference type="PANTHER" id="PTHR33231:SF1">
    <property type="entry name" value="30S RIBOSOMAL PROTEIN"/>
    <property type="match status" value="1"/>
</dbReference>
<dbReference type="InterPro" id="IPR032528">
    <property type="entry name" value="Ribosom_S30AE_C"/>
</dbReference>
<dbReference type="InterPro" id="IPR050574">
    <property type="entry name" value="HPF/YfiA_ribosome-assoc"/>
</dbReference>
<dbReference type="InterPro" id="IPR034694">
    <property type="entry name" value="HPF_long/plastid"/>
</dbReference>
<keyword evidence="7" id="KW-1185">Reference proteome</keyword>
<protein>
    <recommendedName>
        <fullName evidence="3 4">Ribosome hibernation promoting factor</fullName>
        <shortName evidence="4">HPF</shortName>
    </recommendedName>
</protein>
<keyword evidence="4" id="KW-0963">Cytoplasm</keyword>
<dbReference type="Proteomes" id="UP001418637">
    <property type="component" value="Unassembled WGS sequence"/>
</dbReference>
<dbReference type="InterPro" id="IPR036567">
    <property type="entry name" value="RHF-like"/>
</dbReference>
<dbReference type="EMBL" id="JBBYXI010000001">
    <property type="protein sequence ID" value="MEN3929655.1"/>
    <property type="molecule type" value="Genomic_DNA"/>
</dbReference>
<dbReference type="NCBIfam" id="TIGR00741">
    <property type="entry name" value="yfiA"/>
    <property type="match status" value="1"/>
</dbReference>
<evidence type="ECO:0000256" key="4">
    <source>
        <dbReference type="HAMAP-Rule" id="MF_00839"/>
    </source>
</evidence>
<dbReference type="Gene3D" id="3.30.505.50">
    <property type="entry name" value="Sigma 54 modulation/S30EA ribosomal protein, C-terminal domain"/>
    <property type="match status" value="1"/>
</dbReference>
<comment type="subcellular location">
    <subcellularLocation>
        <location evidence="4">Cytoplasm</location>
    </subcellularLocation>
</comment>
<accession>A0ABV0BF99</accession>
<dbReference type="Gene3D" id="3.30.160.100">
    <property type="entry name" value="Ribosome hibernation promotion factor-like"/>
    <property type="match status" value="1"/>
</dbReference>
<keyword evidence="1 4" id="KW-0810">Translation regulation</keyword>
<comment type="similarity">
    <text evidence="4">Belongs to the HPF/YfiA ribosome-associated protein family. Long HPF subfamily.</text>
</comment>
<dbReference type="HAMAP" id="MF_00839">
    <property type="entry name" value="HPF"/>
    <property type="match status" value="1"/>
</dbReference>
<evidence type="ECO:0000256" key="3">
    <source>
        <dbReference type="ARBA" id="ARBA00041148"/>
    </source>
</evidence>
<comment type="subunit">
    <text evidence="4">Interacts with 100S ribosomes.</text>
</comment>
<evidence type="ECO:0000313" key="6">
    <source>
        <dbReference type="EMBL" id="MEN3929655.1"/>
    </source>
</evidence>
<dbReference type="PANTHER" id="PTHR33231">
    <property type="entry name" value="30S RIBOSOMAL PROTEIN"/>
    <property type="match status" value="1"/>
</dbReference>
<evidence type="ECO:0000313" key="7">
    <source>
        <dbReference type="Proteomes" id="UP001418637"/>
    </source>
</evidence>
<comment type="caution">
    <text evidence="6">The sequence shown here is derived from an EMBL/GenBank/DDBJ whole genome shotgun (WGS) entry which is preliminary data.</text>
</comment>
<dbReference type="CDD" id="cd00552">
    <property type="entry name" value="RaiA"/>
    <property type="match status" value="1"/>
</dbReference>
<feature type="domain" description="Sigma 54 modulation/S30EA ribosomal protein C-terminal" evidence="5">
    <location>
        <begin position="130"/>
        <end position="183"/>
    </location>
</feature>
<dbReference type="InterPro" id="IPR003489">
    <property type="entry name" value="RHF/RaiA"/>
</dbReference>
<dbReference type="Pfam" id="PF16321">
    <property type="entry name" value="Ribosom_S30AE_C"/>
    <property type="match status" value="1"/>
</dbReference>
<organism evidence="6 7">
    <name type="scientific">Hohaiivirga grylli</name>
    <dbReference type="NCBI Taxonomy" id="3133970"/>
    <lineage>
        <taxon>Bacteria</taxon>
        <taxon>Pseudomonadati</taxon>
        <taxon>Pseudomonadota</taxon>
        <taxon>Alphaproteobacteria</taxon>
        <taxon>Hyphomicrobiales</taxon>
        <taxon>Methylobacteriaceae</taxon>
        <taxon>Hohaiivirga</taxon>
    </lineage>
</organism>
<dbReference type="RefSeq" id="WP_346335651.1">
    <property type="nucleotide sequence ID" value="NZ_JBBYXI010000001.1"/>
</dbReference>
<gene>
    <name evidence="6" type="primary">raiA</name>
    <name evidence="4" type="synonym">hpf</name>
    <name evidence="6" type="ORF">WJT86_01105</name>
</gene>
<name>A0ABV0BF99_9HYPH</name>
<evidence type="ECO:0000256" key="2">
    <source>
        <dbReference type="ARBA" id="ARBA00038695"/>
    </source>
</evidence>
<dbReference type="SUPFAM" id="SSF69754">
    <property type="entry name" value="Ribosome binding protein Y (YfiA homologue)"/>
    <property type="match status" value="1"/>
</dbReference>
<sequence length="192" mass="21015">MVLRVSGKNLDIGEALRQQIVSRIEGIMSRFVDGDYKGSVTVSKDGNGFRSDCIFYLPAGVNLEATGVANDAYASFDQTVGTLEKRLRRYQERLKTKMSNATARGKAAFTGAYTFFEAPSDEIEEEQEYHPVVIAETTQELEILAVSEAVLQLDMTGAPVLVFQHAGTGRVNVVYRRGDGAIGWVDSPPNNS</sequence>
<proteinExistence type="inferred from homology"/>
<comment type="function">
    <text evidence="4">Required for dimerization of active 70S ribosomes into 100S ribosomes in stationary phase; 100S ribosomes are translationally inactive and sometimes present during exponential growth.</text>
</comment>